<keyword evidence="5" id="KW-0496">Mitochondrion</keyword>
<keyword evidence="3" id="KW-0809">Transit peptide</keyword>
<evidence type="ECO:0000256" key="8">
    <source>
        <dbReference type="ARBA" id="ARBA00035344"/>
    </source>
</evidence>
<dbReference type="EMBL" id="IACI01093276">
    <property type="protein sequence ID" value="LAA31641.1"/>
    <property type="molecule type" value="Transcribed_RNA"/>
</dbReference>
<evidence type="ECO:0000256" key="4">
    <source>
        <dbReference type="ARBA" id="ARBA00022980"/>
    </source>
</evidence>
<sequence length="157" mass="19109">MDLAELLVILERFEQYRRVVSALRLEMKEEIQFKSYDHRYGETAKLRKKAEDEEHQRLMAWNDAENKRLLERRLERLQKEELREKARKVQGDQQRVAFQEEFLKKKEAEVLQLHEESQNFITLENLDQRIEECLNRTQNYNFAIDKDGRIVKRTAMP</sequence>
<dbReference type="GO" id="GO:0005763">
    <property type="term" value="C:mitochondrial small ribosomal subunit"/>
    <property type="evidence" value="ECO:0007669"/>
    <property type="project" value="InterPro"/>
</dbReference>
<proteinExistence type="inferred from homology"/>
<feature type="coiled-coil region" evidence="9">
    <location>
        <begin position="60"/>
        <end position="87"/>
    </location>
</feature>
<evidence type="ECO:0000256" key="7">
    <source>
        <dbReference type="ARBA" id="ARBA00035138"/>
    </source>
</evidence>
<name>A0A2H6NFU7_9SAUR</name>
<dbReference type="PANTHER" id="PTHR21035">
    <property type="entry name" value="28S RIBOSOMAL PROTEIN S26, MITOCHONDRIAL"/>
    <property type="match status" value="1"/>
</dbReference>
<dbReference type="AlphaFoldDB" id="A0A2H6NFU7"/>
<evidence type="ECO:0000256" key="5">
    <source>
        <dbReference type="ARBA" id="ARBA00023128"/>
    </source>
</evidence>
<comment type="subcellular location">
    <subcellularLocation>
        <location evidence="1">Mitochondrion</location>
    </subcellularLocation>
</comment>
<reference evidence="10" key="1">
    <citation type="submission" date="2017-07" db="EMBL/GenBank/DDBJ databases">
        <authorList>
            <person name="Mikheyev A."/>
            <person name="Grau M."/>
        </authorList>
    </citation>
    <scope>NUCLEOTIDE SEQUENCE</scope>
    <source>
        <tissue evidence="10">Venom_gland</tissue>
    </source>
</reference>
<evidence type="ECO:0000256" key="3">
    <source>
        <dbReference type="ARBA" id="ARBA00022946"/>
    </source>
</evidence>
<evidence type="ECO:0000313" key="10">
    <source>
        <dbReference type="EMBL" id="LAA31641.1"/>
    </source>
</evidence>
<keyword evidence="4" id="KW-0689">Ribosomal protein</keyword>
<reference evidence="10" key="2">
    <citation type="submission" date="2017-12" db="EMBL/GenBank/DDBJ databases">
        <title>Coralsnake Venomics: Analyses of Venom Gland Transcriptomes and Proteomes of Six Brazilian Taxa.</title>
        <authorList>
            <person name="Aird S.D."/>
            <person name="Jorge da Silva N."/>
            <person name="Qiu L."/>
            <person name="Villar-Briones A."/>
            <person name="Aparecida-Saddi V."/>
            <person name="Campos-Telles M.P."/>
            <person name="Grau M."/>
            <person name="Mikheyev A.S."/>
        </authorList>
    </citation>
    <scope>NUCLEOTIDE SEQUENCE</scope>
    <source>
        <tissue evidence="10">Venom_gland</tissue>
    </source>
</reference>
<keyword evidence="9" id="KW-0175">Coiled coil</keyword>
<protein>
    <recommendedName>
        <fullName evidence="7">Small ribosomal subunit protein mS26</fullName>
    </recommendedName>
    <alternativeName>
        <fullName evidence="8">28S ribosomal protein S26, mitochondrial</fullName>
    </alternativeName>
</protein>
<organism evidence="10">
    <name type="scientific">Micrurus carvalhoi</name>
    <dbReference type="NCBI Taxonomy" id="3147026"/>
    <lineage>
        <taxon>Eukaryota</taxon>
        <taxon>Metazoa</taxon>
        <taxon>Chordata</taxon>
        <taxon>Craniata</taxon>
        <taxon>Vertebrata</taxon>
        <taxon>Euteleostomi</taxon>
        <taxon>Lepidosauria</taxon>
        <taxon>Squamata</taxon>
        <taxon>Bifurcata</taxon>
        <taxon>Unidentata</taxon>
        <taxon>Episquamata</taxon>
        <taxon>Toxicofera</taxon>
        <taxon>Serpentes</taxon>
        <taxon>Colubroidea</taxon>
        <taxon>Elapidae</taxon>
        <taxon>Elapinae</taxon>
        <taxon>Micrurus</taxon>
    </lineage>
</organism>
<evidence type="ECO:0000256" key="6">
    <source>
        <dbReference type="ARBA" id="ARBA00023274"/>
    </source>
</evidence>
<dbReference type="PANTHER" id="PTHR21035:SF2">
    <property type="entry name" value="SMALL RIBOSOMAL SUBUNIT PROTEIN MS26"/>
    <property type="match status" value="1"/>
</dbReference>
<accession>A0A2H6NFU7</accession>
<comment type="similarity">
    <text evidence="2">Belongs to the mitochondrion-specific ribosomal protein mS26 family.</text>
</comment>
<dbReference type="InterPro" id="IPR026140">
    <property type="entry name" value="Ribosomal_mS26"/>
</dbReference>
<evidence type="ECO:0000256" key="2">
    <source>
        <dbReference type="ARBA" id="ARBA00009672"/>
    </source>
</evidence>
<evidence type="ECO:0000256" key="9">
    <source>
        <dbReference type="SAM" id="Coils"/>
    </source>
</evidence>
<keyword evidence="6" id="KW-0687">Ribonucleoprotein</keyword>
<evidence type="ECO:0000256" key="1">
    <source>
        <dbReference type="ARBA" id="ARBA00004173"/>
    </source>
</evidence>
<dbReference type="Pfam" id="PF14943">
    <property type="entry name" value="MRP-S26"/>
    <property type="match status" value="1"/>
</dbReference>